<accession>A0ABM8ALZ3</accession>
<geneLocation type="plasmid" evidence="1 2">
    <name>pDAETH-4</name>
</geneLocation>
<reference evidence="1" key="1">
    <citation type="submission" date="2022-07" db="EMBL/GenBank/DDBJ databases">
        <title>Complete Genome Sequence of the Radioresistant Bacterium Deinococcus aetherius ST0316, Isolated from the Air Dust collected in Lower Stratosphere above Japan.</title>
        <authorList>
            <person name="Satoh K."/>
            <person name="Hagiwara K."/>
            <person name="Katsumata K."/>
            <person name="Kubo A."/>
            <person name="Yokobori S."/>
            <person name="Yamagishi A."/>
            <person name="Oono Y."/>
            <person name="Narumi I."/>
        </authorList>
    </citation>
    <scope>NUCLEOTIDE SEQUENCE</scope>
    <source>
        <strain evidence="1">ST0316</strain>
        <plasmid evidence="1">pDAETH-4</plasmid>
    </source>
</reference>
<dbReference type="EMBL" id="AP026564">
    <property type="protein sequence ID" value="BDP44843.1"/>
    <property type="molecule type" value="Genomic_DNA"/>
</dbReference>
<evidence type="ECO:0000313" key="2">
    <source>
        <dbReference type="Proteomes" id="UP001064971"/>
    </source>
</evidence>
<keyword evidence="1" id="KW-0614">Plasmid</keyword>
<evidence type="ECO:0000313" key="1">
    <source>
        <dbReference type="EMBL" id="BDP44843.1"/>
    </source>
</evidence>
<proteinExistence type="predicted"/>
<protein>
    <submittedName>
        <fullName evidence="1">Uncharacterized protein</fullName>
    </submittedName>
</protein>
<sequence length="94" mass="10642">MDALPVYQFIATYLNSHGGKDPNAKKLPQSRVYTPEELMRPWALPDSLTPFRFNQGEARAVLDALPHLRGANWVFQALIHRIMPLDEIERAAAS</sequence>
<keyword evidence="2" id="KW-1185">Reference proteome</keyword>
<organism evidence="1 2">
    <name type="scientific">Deinococcus aetherius</name>
    <dbReference type="NCBI Taxonomy" id="200252"/>
    <lineage>
        <taxon>Bacteria</taxon>
        <taxon>Thermotogati</taxon>
        <taxon>Deinococcota</taxon>
        <taxon>Deinococci</taxon>
        <taxon>Deinococcales</taxon>
        <taxon>Deinococcaceae</taxon>
        <taxon>Deinococcus</taxon>
    </lineage>
</organism>
<dbReference type="RefSeq" id="WP_264778970.1">
    <property type="nucleotide sequence ID" value="NZ_AP026564.1"/>
</dbReference>
<name>A0ABM8ALZ3_9DEIO</name>
<dbReference type="Proteomes" id="UP001064971">
    <property type="component" value="Plasmid pDAETH-4"/>
</dbReference>
<gene>
    <name evidence="1" type="ORF">DAETH_48120</name>
</gene>